<sequence>MEESIRYVAEKTGVSLGAMVDQPGYFDVQTTNRFFRKHEGLLSFLFKKYSIDSTGNRRLNVAQSFEEQVESADIDSLRLNYTSFLKLAVDFGIYQEMDNSVGNNFRLMRIFLYAASLLPENERNVFEKGRVDDGAADGEDESEEDEEPPIMPTEFVNGPNLSFISVQGPNNNKSKRFHRPSKGGGNKPRRKYKQQGRQKPKNNDKLSVPFSEHLSSQAVKLKSIFAANKARPVHDDKPTEVRQVLNSIGENPLPGEFELLMKLLKDSKASTPPPPTLQRSKSMGKKQAKQQLAKQSIILVDDFIESWTEATTLARKTATLALDYETFKVCIGNFFFFMYMGKVRSARRKSRVGRRASASGGKPGSSRPSYDDLTSDLDKMVANAAALVAGDETPPFPGSSFEGRTSINEDQADPGCAAASKVATSSFDEILKFAVKDLMRMHQDVVADPTTLLAGLNDDDPQTPDEQLHNLQVEWEAMLTNVFRIYTRIWTTSANSVLPKDAFLVYLKDSGLFKKVSQSIISNVIDVEIDTEVEDCIDVENFVEANNLLLKENWVAKMLARGANQEQLIWNNNVALREIKACYERLHLLFDLYEMPSRASNFQRGVLKAKVDETVTADIGSSTSHSINQHHTRQIDFWSGATIKLNSVKGGIADSTAGESSFSSHHKRADVLALIVDRSVVQDVSAERDGQEEKKTTTTEDEEAEGGAKNIDQQVIETEKMSNTGMSILDMAKKMTVTVDETNQPKAKGEDGDKNLAILRPPPVDTARGGKESTSSGGAENNNKPANAGGVKFTPPSQLDNSFTNPQSTMKAPGRSPGRSPGRAHVRTLGKTSPGGMTSPTNLSPKPPGFASFRRSSGSGNKKKHRKVFKKQFGLSRGIQPFQPRLSTSSRERKRTSKKMTEKCDQIMQETKKEVLWRLASTRTNTQDLDLTDPAFLTTLQGADAEDTHGNNDSSMTVLSHPSYKLFDEALKIRRSRPEQSIALCEKALVFSQNMQYAAGYEHRLNIYEEAVGTCLYLKKYEHAADLMEGQLELIRQSTTDRKDEVKVLNQLGKVHYMMENYDESETCHALQQNLAHTIFDHFGEMHAFYGQGMALYALRHMDEAYDMFKKYLDNAEECGEDRDVAIACGRMGLTLLEIGKLDESFVNFKKQVMKLREILNATPGDTAVLSSLASAFGNLGKVYRKWDKLPLSHNAFNKQLKLAEDLGFGKMLRESLYDVASVNVEMKLGVRLDNIPKYVAFGGSEGEELWMEHLWKESGWGKHWTVFRRISGTDRGLGNRAVAEAVILESIDMLDRVVEVGGGDNEMVWKSLVDMGSLRYLLGDKEGGSDHLARAKELLEEMAVQAAGEEGGDEDDNEDDDEELDEEGREVAKRVDWDKAEYELKMKRIKLLLIEGVYLMMMKKWEEASLFLGEVVGGDLTKNAIFMPFLAGGALMYGWCLYKMGHKDGAETWLGKSLKCFDIVRDGFGKAAVLLALVHVRVGPGGLGGGALRERNGEELDMLVDLFGKCFDIGNEFHIIQLQVVSLEKLSEAHEALGDNSLATSLAKRAMKLRQATGDVSGTGHAQAVLTTKFANNMVEKNALWSEVAFGAK</sequence>
<comment type="caution">
    <text evidence="2">The sequence shown here is derived from an EMBL/GenBank/DDBJ whole genome shotgun (WGS) entry which is preliminary data.</text>
</comment>
<dbReference type="Proteomes" id="UP001165065">
    <property type="component" value="Unassembled WGS sequence"/>
</dbReference>
<feature type="region of interest" description="Disordered" evidence="1">
    <location>
        <begin position="268"/>
        <end position="288"/>
    </location>
</feature>
<evidence type="ECO:0000256" key="1">
    <source>
        <dbReference type="SAM" id="MobiDB-lite"/>
    </source>
</evidence>
<proteinExistence type="predicted"/>
<feature type="region of interest" description="Disordered" evidence="1">
    <location>
        <begin position="128"/>
        <end position="209"/>
    </location>
</feature>
<dbReference type="EMBL" id="BRYA01001193">
    <property type="protein sequence ID" value="GMI40257.1"/>
    <property type="molecule type" value="Genomic_DNA"/>
</dbReference>
<feature type="region of interest" description="Disordered" evidence="1">
    <location>
        <begin position="350"/>
        <end position="373"/>
    </location>
</feature>
<gene>
    <name evidence="2" type="ORF">TrCOL_g11546</name>
</gene>
<evidence type="ECO:0000313" key="2">
    <source>
        <dbReference type="EMBL" id="GMI40257.1"/>
    </source>
</evidence>
<feature type="region of interest" description="Disordered" evidence="1">
    <location>
        <begin position="1347"/>
        <end position="1371"/>
    </location>
</feature>
<feature type="compositionally biased region" description="Acidic residues" evidence="1">
    <location>
        <begin position="1351"/>
        <end position="1369"/>
    </location>
</feature>
<reference evidence="3" key="1">
    <citation type="journal article" date="2023" name="Commun. Biol.">
        <title>Genome analysis of Parmales, the sister group of diatoms, reveals the evolutionary specialization of diatoms from phago-mixotrophs to photoautotrophs.</title>
        <authorList>
            <person name="Ban H."/>
            <person name="Sato S."/>
            <person name="Yoshikawa S."/>
            <person name="Yamada K."/>
            <person name="Nakamura Y."/>
            <person name="Ichinomiya M."/>
            <person name="Sato N."/>
            <person name="Blanc-Mathieu R."/>
            <person name="Endo H."/>
            <person name="Kuwata A."/>
            <person name="Ogata H."/>
        </authorList>
    </citation>
    <scope>NUCLEOTIDE SEQUENCE [LARGE SCALE GENOMIC DNA]</scope>
</reference>
<feature type="region of interest" description="Disordered" evidence="1">
    <location>
        <begin position="684"/>
        <end position="717"/>
    </location>
</feature>
<dbReference type="PANTHER" id="PTHR10098">
    <property type="entry name" value="RAPSYN-RELATED"/>
    <property type="match status" value="1"/>
</dbReference>
<dbReference type="OrthoDB" id="195443at2759"/>
<feature type="region of interest" description="Disordered" evidence="1">
    <location>
        <begin position="742"/>
        <end position="902"/>
    </location>
</feature>
<feature type="compositionally biased region" description="Polar residues" evidence="1">
    <location>
        <begin position="795"/>
        <end position="810"/>
    </location>
</feature>
<dbReference type="InterPro" id="IPR011990">
    <property type="entry name" value="TPR-like_helical_dom_sf"/>
</dbReference>
<feature type="compositionally biased region" description="Basic residues" evidence="1">
    <location>
        <begin position="173"/>
        <end position="200"/>
    </location>
</feature>
<protein>
    <submittedName>
        <fullName evidence="2">Uncharacterized protein</fullName>
    </submittedName>
</protein>
<dbReference type="SMART" id="SM00028">
    <property type="entry name" value="TPR"/>
    <property type="match status" value="5"/>
</dbReference>
<keyword evidence="3" id="KW-1185">Reference proteome</keyword>
<dbReference type="Gene3D" id="1.25.40.10">
    <property type="entry name" value="Tetratricopeptide repeat domain"/>
    <property type="match status" value="1"/>
</dbReference>
<dbReference type="SUPFAM" id="SSF48452">
    <property type="entry name" value="TPR-like"/>
    <property type="match status" value="2"/>
</dbReference>
<feature type="compositionally biased region" description="Low complexity" evidence="1">
    <location>
        <begin position="849"/>
        <end position="860"/>
    </location>
</feature>
<feature type="compositionally biased region" description="Polar residues" evidence="1">
    <location>
        <begin position="772"/>
        <end position="785"/>
    </location>
</feature>
<feature type="compositionally biased region" description="Polar residues" evidence="1">
    <location>
        <begin position="835"/>
        <end position="844"/>
    </location>
</feature>
<dbReference type="PANTHER" id="PTHR10098:SF108">
    <property type="entry name" value="TETRATRICOPEPTIDE REPEAT PROTEIN 28"/>
    <property type="match status" value="1"/>
</dbReference>
<accession>A0A9W7GAS9</accession>
<feature type="compositionally biased region" description="Polar residues" evidence="1">
    <location>
        <begin position="159"/>
        <end position="172"/>
    </location>
</feature>
<name>A0A9W7GAS9_9STRA</name>
<feature type="compositionally biased region" description="Basic and acidic residues" evidence="1">
    <location>
        <begin position="685"/>
        <end position="698"/>
    </location>
</feature>
<feature type="compositionally biased region" description="Basic residues" evidence="1">
    <location>
        <begin position="861"/>
        <end position="870"/>
    </location>
</feature>
<feature type="compositionally biased region" description="Acidic residues" evidence="1">
    <location>
        <begin position="134"/>
        <end position="148"/>
    </location>
</feature>
<organism evidence="2 3">
    <name type="scientific">Triparma columacea</name>
    <dbReference type="NCBI Taxonomy" id="722753"/>
    <lineage>
        <taxon>Eukaryota</taxon>
        <taxon>Sar</taxon>
        <taxon>Stramenopiles</taxon>
        <taxon>Ochrophyta</taxon>
        <taxon>Bolidophyceae</taxon>
        <taxon>Parmales</taxon>
        <taxon>Triparmaceae</taxon>
        <taxon>Triparma</taxon>
    </lineage>
</organism>
<dbReference type="InterPro" id="IPR019734">
    <property type="entry name" value="TPR_rpt"/>
</dbReference>
<evidence type="ECO:0000313" key="3">
    <source>
        <dbReference type="Proteomes" id="UP001165065"/>
    </source>
</evidence>